<dbReference type="Pfam" id="PF01370">
    <property type="entry name" value="Epimerase"/>
    <property type="match status" value="1"/>
</dbReference>
<dbReference type="InterPro" id="IPR050177">
    <property type="entry name" value="Lipid_A_modif_metabolic_enz"/>
</dbReference>
<feature type="non-terminal residue" evidence="2">
    <location>
        <position position="1"/>
    </location>
</feature>
<feature type="domain" description="NAD-dependent epimerase/dehydratase" evidence="1">
    <location>
        <begin position="29"/>
        <end position="181"/>
    </location>
</feature>
<dbReference type="SUPFAM" id="SSF51735">
    <property type="entry name" value="NAD(P)-binding Rossmann-fold domains"/>
    <property type="match status" value="1"/>
</dbReference>
<accession>A0A383BB57</accession>
<evidence type="ECO:0000259" key="1">
    <source>
        <dbReference type="Pfam" id="PF01370"/>
    </source>
</evidence>
<sequence>GRLGEAPSGVGQLRIVQADLSEDIQWPGSLDALFHVAARSPTPGVSPADLVRDNVVATTHLVARASDAGAKLFVLFSSLSVYGEVATTVLDEETPICNPDTYGLTKLLCEGLLEAESSSMRSLALRLPGVIGAGSERNWLSRSLAAARRGENIRIFNAEAPFNNAVHVQDLCSFAAGLLDQSWVGYDLVTLGAAGQLPVEVVATLLANEAPGGSQVVIEKSSRMSYLISSARAQTHYGYSPTQIDI</sequence>
<dbReference type="PANTHER" id="PTHR43245">
    <property type="entry name" value="BIFUNCTIONAL POLYMYXIN RESISTANCE PROTEIN ARNA"/>
    <property type="match status" value="1"/>
</dbReference>
<evidence type="ECO:0000313" key="2">
    <source>
        <dbReference type="EMBL" id="SVE17396.1"/>
    </source>
</evidence>
<name>A0A383BB57_9ZZZZ</name>
<proteinExistence type="predicted"/>
<protein>
    <recommendedName>
        <fullName evidence="1">NAD-dependent epimerase/dehydratase domain-containing protein</fullName>
    </recommendedName>
</protein>
<dbReference type="EMBL" id="UINC01199120">
    <property type="protein sequence ID" value="SVE17396.1"/>
    <property type="molecule type" value="Genomic_DNA"/>
</dbReference>
<organism evidence="2">
    <name type="scientific">marine metagenome</name>
    <dbReference type="NCBI Taxonomy" id="408172"/>
    <lineage>
        <taxon>unclassified sequences</taxon>
        <taxon>metagenomes</taxon>
        <taxon>ecological metagenomes</taxon>
    </lineage>
</organism>
<dbReference type="Gene3D" id="3.40.50.720">
    <property type="entry name" value="NAD(P)-binding Rossmann-like Domain"/>
    <property type="match status" value="1"/>
</dbReference>
<gene>
    <name evidence="2" type="ORF">METZ01_LOCUS470250</name>
</gene>
<feature type="non-terminal residue" evidence="2">
    <location>
        <position position="246"/>
    </location>
</feature>
<dbReference type="CDD" id="cd08946">
    <property type="entry name" value="SDR_e"/>
    <property type="match status" value="1"/>
</dbReference>
<dbReference type="InterPro" id="IPR001509">
    <property type="entry name" value="Epimerase_deHydtase"/>
</dbReference>
<reference evidence="2" key="1">
    <citation type="submission" date="2018-05" db="EMBL/GenBank/DDBJ databases">
        <authorList>
            <person name="Lanie J.A."/>
            <person name="Ng W.-L."/>
            <person name="Kazmierczak K.M."/>
            <person name="Andrzejewski T.M."/>
            <person name="Davidsen T.M."/>
            <person name="Wayne K.J."/>
            <person name="Tettelin H."/>
            <person name="Glass J.I."/>
            <person name="Rusch D."/>
            <person name="Podicherti R."/>
            <person name="Tsui H.-C.T."/>
            <person name="Winkler M.E."/>
        </authorList>
    </citation>
    <scope>NUCLEOTIDE SEQUENCE</scope>
</reference>
<dbReference type="InterPro" id="IPR036291">
    <property type="entry name" value="NAD(P)-bd_dom_sf"/>
</dbReference>
<dbReference type="AlphaFoldDB" id="A0A383BB57"/>